<feature type="compositionally biased region" description="Polar residues" evidence="1">
    <location>
        <begin position="32"/>
        <end position="42"/>
    </location>
</feature>
<gene>
    <name evidence="2" type="ORF">BSIN_3950</name>
</gene>
<dbReference type="Proteomes" id="UP000198460">
    <property type="component" value="Unassembled WGS sequence"/>
</dbReference>
<feature type="compositionally biased region" description="Basic and acidic residues" evidence="1">
    <location>
        <begin position="1"/>
        <end position="15"/>
    </location>
</feature>
<evidence type="ECO:0000256" key="1">
    <source>
        <dbReference type="SAM" id="MobiDB-lite"/>
    </source>
</evidence>
<protein>
    <submittedName>
        <fullName evidence="2">Uncharacterized protein</fullName>
    </submittedName>
</protein>
<accession>A0A238H7G2</accession>
<reference evidence="2 3" key="1">
    <citation type="submission" date="2017-04" db="EMBL/GenBank/DDBJ databases">
        <authorList>
            <person name="Afonso C.L."/>
            <person name="Miller P.J."/>
            <person name="Scott M.A."/>
            <person name="Spackman E."/>
            <person name="Goraichik I."/>
            <person name="Dimitrov K.M."/>
            <person name="Suarez D.L."/>
            <person name="Swayne D.E."/>
        </authorList>
    </citation>
    <scope>NUCLEOTIDE SEQUENCE [LARGE SCALE GENOMIC DNA]</scope>
    <source>
        <strain evidence="2">LMG 28154</strain>
    </source>
</reference>
<proteinExistence type="predicted"/>
<evidence type="ECO:0000313" key="3">
    <source>
        <dbReference type="Proteomes" id="UP000198460"/>
    </source>
</evidence>
<evidence type="ECO:0000313" key="2">
    <source>
        <dbReference type="EMBL" id="SMG00967.1"/>
    </source>
</evidence>
<feature type="region of interest" description="Disordered" evidence="1">
    <location>
        <begin position="1"/>
        <end position="42"/>
    </location>
</feature>
<name>A0A238H7G2_9BURK</name>
<dbReference type="AlphaFoldDB" id="A0A238H7G2"/>
<dbReference type="EMBL" id="FXAN01000064">
    <property type="protein sequence ID" value="SMG00967.1"/>
    <property type="molecule type" value="Genomic_DNA"/>
</dbReference>
<sequence length="42" mass="4889">MNTRRRNDEGVDPRRSMPPRPPMHDAVGVRSWSDTVRWTPTA</sequence>
<organism evidence="2 3">
    <name type="scientific">Burkholderia singularis</name>
    <dbReference type="NCBI Taxonomy" id="1503053"/>
    <lineage>
        <taxon>Bacteria</taxon>
        <taxon>Pseudomonadati</taxon>
        <taxon>Pseudomonadota</taxon>
        <taxon>Betaproteobacteria</taxon>
        <taxon>Burkholderiales</taxon>
        <taxon>Burkholderiaceae</taxon>
        <taxon>Burkholderia</taxon>
        <taxon>pseudomallei group</taxon>
    </lineage>
</organism>